<gene>
    <name evidence="2" type="ORF">A2995_01265</name>
</gene>
<keyword evidence="1" id="KW-1133">Transmembrane helix</keyword>
<dbReference type="Proteomes" id="UP000185809">
    <property type="component" value="Unassembled WGS sequence"/>
</dbReference>
<organism evidence="2 3">
    <name type="scientific">Candidatus Nomurabacteria bacterium RIFCSPLOWO2_01_FULL_33_24</name>
    <dbReference type="NCBI Taxonomy" id="1801765"/>
    <lineage>
        <taxon>Bacteria</taxon>
        <taxon>Candidatus Nomuraibacteriota</taxon>
    </lineage>
</organism>
<dbReference type="AlphaFoldDB" id="A0A1F6WZZ9"/>
<accession>A0A1F6WZZ9</accession>
<keyword evidence="1" id="KW-0812">Transmembrane</keyword>
<evidence type="ECO:0000256" key="1">
    <source>
        <dbReference type="SAM" id="Phobius"/>
    </source>
</evidence>
<sequence length="117" mass="13669">MITSKVIKFNIFSKTENNLEKKLFSFSLILFLILGIMYLYFVGDTTFNIIKRKEINNNTQSISSEIRELELEYLTLNQKINLNLAYSLGFKDLEKVYFTSSHVQAMARNTILLENDI</sequence>
<dbReference type="EMBL" id="MFUP01000012">
    <property type="protein sequence ID" value="OGI87477.1"/>
    <property type="molecule type" value="Genomic_DNA"/>
</dbReference>
<protein>
    <recommendedName>
        <fullName evidence="4">Cell division protein FtsL</fullName>
    </recommendedName>
</protein>
<evidence type="ECO:0008006" key="4">
    <source>
        <dbReference type="Google" id="ProtNLM"/>
    </source>
</evidence>
<comment type="caution">
    <text evidence="2">The sequence shown here is derived from an EMBL/GenBank/DDBJ whole genome shotgun (WGS) entry which is preliminary data.</text>
</comment>
<feature type="transmembrane region" description="Helical" evidence="1">
    <location>
        <begin position="23"/>
        <end position="43"/>
    </location>
</feature>
<keyword evidence="1" id="KW-0472">Membrane</keyword>
<name>A0A1F6WZZ9_9BACT</name>
<evidence type="ECO:0000313" key="3">
    <source>
        <dbReference type="Proteomes" id="UP000185809"/>
    </source>
</evidence>
<reference evidence="2 3" key="1">
    <citation type="journal article" date="2016" name="Nat. Commun.">
        <title>Thousands of microbial genomes shed light on interconnected biogeochemical processes in an aquifer system.</title>
        <authorList>
            <person name="Anantharaman K."/>
            <person name="Brown C.T."/>
            <person name="Hug L.A."/>
            <person name="Sharon I."/>
            <person name="Castelle C.J."/>
            <person name="Probst A.J."/>
            <person name="Thomas B.C."/>
            <person name="Singh A."/>
            <person name="Wilkins M.J."/>
            <person name="Karaoz U."/>
            <person name="Brodie E.L."/>
            <person name="Williams K.H."/>
            <person name="Hubbard S.S."/>
            <person name="Banfield J.F."/>
        </authorList>
    </citation>
    <scope>NUCLEOTIDE SEQUENCE [LARGE SCALE GENOMIC DNA]</scope>
</reference>
<proteinExistence type="predicted"/>
<evidence type="ECO:0000313" key="2">
    <source>
        <dbReference type="EMBL" id="OGI87477.1"/>
    </source>
</evidence>